<organism evidence="1 2">
    <name type="scientific">Sphingobacterium faecale</name>
    <dbReference type="NCBI Taxonomy" id="2803775"/>
    <lineage>
        <taxon>Bacteria</taxon>
        <taxon>Pseudomonadati</taxon>
        <taxon>Bacteroidota</taxon>
        <taxon>Sphingobacteriia</taxon>
        <taxon>Sphingobacteriales</taxon>
        <taxon>Sphingobacteriaceae</taxon>
        <taxon>Sphingobacterium</taxon>
    </lineage>
</organism>
<gene>
    <name evidence="1" type="ORF">JKG61_20220</name>
</gene>
<name>A0ABS1R8P7_9SPHI</name>
<proteinExistence type="predicted"/>
<evidence type="ECO:0000313" key="1">
    <source>
        <dbReference type="EMBL" id="MBL1411096.1"/>
    </source>
</evidence>
<accession>A0ABS1R8P7</accession>
<dbReference type="Proteomes" id="UP000625283">
    <property type="component" value="Unassembled WGS sequence"/>
</dbReference>
<keyword evidence="2" id="KW-1185">Reference proteome</keyword>
<evidence type="ECO:0000313" key="2">
    <source>
        <dbReference type="Proteomes" id="UP000625283"/>
    </source>
</evidence>
<reference evidence="1 2" key="1">
    <citation type="submission" date="2021-01" db="EMBL/GenBank/DDBJ databases">
        <title>C459-1 draft genome sequence.</title>
        <authorList>
            <person name="Zhang X.-F."/>
        </authorList>
    </citation>
    <scope>NUCLEOTIDE SEQUENCE [LARGE SCALE GENOMIC DNA]</scope>
    <source>
        <strain evidence="2">C459-1</strain>
    </source>
</reference>
<sequence length="418" mass="48441">MLSQEVIYQYLHEKKFGEIIMILHKHGNNLDSDTTVNFAINIFVEELFKHFEVADRISKKEIYNDLDILLLCHTEEKYLLKMDQLISLITILENRAPQKVLFKAATSYPDEPICKKIIEKFEKSEIESRTKIPASSQYLSVPGTNATEPGKKFALEVGSRDDNYWIKVFLRSNELLDVIANHLRKIASVQHVNLTQKANGHNDLTIYARRPFTINEALEEVELTLENYFSRSPMDPIFKEEVISGISEIAYFQILDYMLRLGAALEGFRELSTKMDEERYRDYFVGYLDSLSLDHTVTGETFRGLGKSDILVRNKAKEVLLVAECKLWNGKSYLDKAITQLFSRYITWRDGKAALLIFNTKATGFSQIIEISIETLKAHELFVSYEGKRSETSFSFVFRNHKDHDRLIKLELLLFNFL</sequence>
<dbReference type="EMBL" id="JAERTY010000012">
    <property type="protein sequence ID" value="MBL1411096.1"/>
    <property type="molecule type" value="Genomic_DNA"/>
</dbReference>
<dbReference type="RefSeq" id="WP_202104829.1">
    <property type="nucleotide sequence ID" value="NZ_JAERTY010000012.1"/>
</dbReference>
<comment type="caution">
    <text evidence="1">The sequence shown here is derived from an EMBL/GenBank/DDBJ whole genome shotgun (WGS) entry which is preliminary data.</text>
</comment>
<protein>
    <recommendedName>
        <fullName evidence="3">Restriction endonuclease type IV Mrr domain-containing protein</fullName>
    </recommendedName>
</protein>
<evidence type="ECO:0008006" key="3">
    <source>
        <dbReference type="Google" id="ProtNLM"/>
    </source>
</evidence>